<dbReference type="KEGG" id="vg:30308805"/>
<dbReference type="GeneID" id="30308805"/>
<proteinExistence type="predicted"/>
<organism evidence="1 2">
    <name type="scientific">Flavobacterium phage 2A</name>
    <dbReference type="NCBI Taxonomy" id="1792273"/>
    <lineage>
        <taxon>Viruses</taxon>
        <taxon>Duplodnaviria</taxon>
        <taxon>Heunggongvirae</taxon>
        <taxon>Uroviricota</taxon>
        <taxon>Caudoviricetes</taxon>
        <taxon>Duneviridae</taxon>
        <taxon>Unahavirus</taxon>
        <taxon>Unahavirus uv2A</taxon>
    </lineage>
</organism>
<dbReference type="Gene3D" id="1.10.260.40">
    <property type="entry name" value="lambda repressor-like DNA-binding domains"/>
    <property type="match status" value="1"/>
</dbReference>
<dbReference type="Proteomes" id="UP000202917">
    <property type="component" value="Segment"/>
</dbReference>
<dbReference type="InterPro" id="IPR010982">
    <property type="entry name" value="Lambda_DNA-bd_dom_sf"/>
</dbReference>
<sequence>MSFSKKIQEYFDKKGLSNRDVSVIMQGYSESMISKYINSDKLSTTFIKKLIEYFPDIDMNYLIKDDHDLNRVEESRTEYKKRSVVLVDEIEERLNELKLILTQ</sequence>
<reference evidence="1 2" key="1">
    <citation type="submission" date="2016-01" db="EMBL/GenBank/DDBJ databases">
        <title>Molecular aspects and genomic diversity of bacteriophages-specific to fish pathogen Flavobacterium psychrophilum.</title>
        <authorList>
            <person name="Castillo D."/>
            <person name="Middelboe M."/>
        </authorList>
    </citation>
    <scope>NUCLEOTIDE SEQUENCE [LARGE SCALE GENOMIC DNA]</scope>
</reference>
<dbReference type="OrthoDB" id="17239at10239"/>
<name>A0A1B0WMA9_9CAUD</name>
<keyword evidence="2" id="KW-1185">Reference proteome</keyword>
<evidence type="ECO:0000313" key="1">
    <source>
        <dbReference type="EMBL" id="ANB40972.1"/>
    </source>
</evidence>
<accession>A0A1B0WMA9</accession>
<protein>
    <submittedName>
        <fullName evidence="1">Uncharacterized protein</fullName>
    </submittedName>
</protein>
<dbReference type="EMBL" id="KU599887">
    <property type="protein sequence ID" value="ANB40972.1"/>
    <property type="molecule type" value="Genomic_DNA"/>
</dbReference>
<dbReference type="RefSeq" id="YP_009322933.1">
    <property type="nucleotide sequence ID" value="NC_031926.1"/>
</dbReference>
<dbReference type="GO" id="GO:0003677">
    <property type="term" value="F:DNA binding"/>
    <property type="evidence" value="ECO:0007669"/>
    <property type="project" value="InterPro"/>
</dbReference>
<evidence type="ECO:0000313" key="2">
    <source>
        <dbReference type="Proteomes" id="UP000202917"/>
    </source>
</evidence>